<reference evidence="2" key="1">
    <citation type="journal article" date="2012" name="J. Bacteriol.">
        <title>Genome sequence of the haloalkaliphilic methanotrophic bacterium Methylomicrobium alcaliphilum 20Z.</title>
        <authorList>
            <person name="Vuilleumier S."/>
            <person name="Khmelenina V.N."/>
            <person name="Bringel F."/>
            <person name="Reshetnikov A.S."/>
            <person name="Lajus A."/>
            <person name="Mangenot S."/>
            <person name="Rouy Z."/>
            <person name="Op den Camp H.J."/>
            <person name="Jetten M.S."/>
            <person name="Dispirito A.A."/>
            <person name="Dunfield P."/>
            <person name="Klotz M.G."/>
            <person name="Semrau J.D."/>
            <person name="Stein L.Y."/>
            <person name="Barbe V."/>
            <person name="Medigue C."/>
            <person name="Trotsenko Y.A."/>
            <person name="Kalyuzhnaya M.G."/>
        </authorList>
    </citation>
    <scope>NUCLEOTIDE SEQUENCE [LARGE SCALE GENOMIC DNA]</scope>
    <source>
        <strain evidence="2">DSM 19304 / NCIMB 14124 / VKM B-2133 / 20Z</strain>
    </source>
</reference>
<dbReference type="KEGG" id="mah:MEALZ_0919"/>
<evidence type="ECO:0000313" key="1">
    <source>
        <dbReference type="EMBL" id="CCE22613.1"/>
    </source>
</evidence>
<evidence type="ECO:0000313" key="2">
    <source>
        <dbReference type="Proteomes" id="UP000008315"/>
    </source>
</evidence>
<dbReference type="AlphaFoldDB" id="G4T3C1"/>
<dbReference type="HOGENOM" id="CLU_2880672_0_0_6"/>
<sequence>MIFMVKYILGSSNINRQEAISLSVIIHTPIVPTLRRVNEDRDALASRTAGAVLRRSHAERHCH</sequence>
<keyword evidence="2" id="KW-1185">Reference proteome</keyword>
<protein>
    <submittedName>
        <fullName evidence="1">Uncharacterized protein</fullName>
    </submittedName>
</protein>
<dbReference type="EMBL" id="FO082060">
    <property type="protein sequence ID" value="CCE22613.1"/>
    <property type="molecule type" value="Genomic_DNA"/>
</dbReference>
<accession>G4T3C1</accession>
<proteinExistence type="predicted"/>
<organism evidence="1 2">
    <name type="scientific">Methylotuvimicrobium alcaliphilum (strain DSM 19304 / NCIMB 14124 / VKM B-2133 / 20Z)</name>
    <name type="common">Methylomicrobium alcaliphilum</name>
    <dbReference type="NCBI Taxonomy" id="1091494"/>
    <lineage>
        <taxon>Bacteria</taxon>
        <taxon>Pseudomonadati</taxon>
        <taxon>Pseudomonadota</taxon>
        <taxon>Gammaproteobacteria</taxon>
        <taxon>Methylococcales</taxon>
        <taxon>Methylococcaceae</taxon>
        <taxon>Methylotuvimicrobium</taxon>
    </lineage>
</organism>
<dbReference type="Proteomes" id="UP000008315">
    <property type="component" value="Chromosome"/>
</dbReference>
<name>G4T3C1_META2</name>
<gene>
    <name evidence="1" type="ordered locus">MEALZ_0919</name>
</gene>